<name>A0A4U1L0D1_9SPHN</name>
<reference evidence="1 2" key="1">
    <citation type="submission" date="2019-04" db="EMBL/GenBank/DDBJ databases">
        <authorList>
            <person name="Yang Y."/>
            <person name="Wei D."/>
        </authorList>
    </citation>
    <scope>NUCLEOTIDE SEQUENCE [LARGE SCALE GENOMIC DNA]</scope>
    <source>
        <strain evidence="1 2">L-1-4w-11</strain>
    </source>
</reference>
<dbReference type="OrthoDB" id="7576725at2"/>
<dbReference type="Proteomes" id="UP000309138">
    <property type="component" value="Unassembled WGS sequence"/>
</dbReference>
<comment type="caution">
    <text evidence="1">The sequence shown here is derived from an EMBL/GenBank/DDBJ whole genome shotgun (WGS) entry which is preliminary data.</text>
</comment>
<dbReference type="EMBL" id="SWKR01000002">
    <property type="protein sequence ID" value="TKD50201.1"/>
    <property type="molecule type" value="Genomic_DNA"/>
</dbReference>
<keyword evidence="2" id="KW-1185">Reference proteome</keyword>
<sequence>MRVDTSADEIGLVSPDRVRLLVQGLLRGAQASGWTDDSLGAATGLSARRIKSYRVEGKEPSLSAALSIGVVLGTSAINGLLATIGYVARPLDEAEDACVRMLAADAMGHLAVIARNAADGRIDHTEEAETRLAADALIATVLPLASAGGAA</sequence>
<evidence type="ECO:0000313" key="2">
    <source>
        <dbReference type="Proteomes" id="UP000309138"/>
    </source>
</evidence>
<evidence type="ECO:0000313" key="1">
    <source>
        <dbReference type="EMBL" id="TKD50201.1"/>
    </source>
</evidence>
<accession>A0A4U1L0D1</accession>
<protein>
    <submittedName>
        <fullName evidence="1">Uncharacterized protein</fullName>
    </submittedName>
</protein>
<dbReference type="AlphaFoldDB" id="A0A4U1L0D1"/>
<proteinExistence type="predicted"/>
<organism evidence="1 2">
    <name type="scientific">Sphingomonas baiyangensis</name>
    <dbReference type="NCBI Taxonomy" id="2572576"/>
    <lineage>
        <taxon>Bacteria</taxon>
        <taxon>Pseudomonadati</taxon>
        <taxon>Pseudomonadota</taxon>
        <taxon>Alphaproteobacteria</taxon>
        <taxon>Sphingomonadales</taxon>
        <taxon>Sphingomonadaceae</taxon>
        <taxon>Sphingomonas</taxon>
    </lineage>
</organism>
<dbReference type="RefSeq" id="WP_136942144.1">
    <property type="nucleotide sequence ID" value="NZ_SWKR01000002.1"/>
</dbReference>
<gene>
    <name evidence="1" type="ORF">FBR43_05105</name>
</gene>